<evidence type="ECO:0000313" key="2">
    <source>
        <dbReference type="Proteomes" id="UP000298111"/>
    </source>
</evidence>
<dbReference type="RefSeq" id="WP_016469451.1">
    <property type="nucleotide sequence ID" value="NZ_BBQG01000019.1"/>
</dbReference>
<dbReference type="GeneID" id="75181662"/>
<comment type="caution">
    <text evidence="1">The sequence shown here is derived from an EMBL/GenBank/DDBJ whole genome shotgun (WGS) entry which is preliminary data.</text>
</comment>
<gene>
    <name evidence="1" type="ORF">D8771_31920</name>
</gene>
<dbReference type="EMBL" id="RCIY01000114">
    <property type="protein sequence ID" value="TGG75624.1"/>
    <property type="molecule type" value="Genomic_DNA"/>
</dbReference>
<sequence>MYEPIRTKSVHTVAENVHRGTLPRRSREEELDIRLAGHLTALLTVTDELRALTPSASLETAAVELAAHATRLAGGRAPLRAEPSAPRNDPAHLASLHARARTLAGTALAVATSRGDEAVAALMTERLAAHEGALVPA</sequence>
<proteinExistence type="predicted"/>
<dbReference type="Proteomes" id="UP000298111">
    <property type="component" value="Unassembled WGS sequence"/>
</dbReference>
<name>A0A6C1C4H2_9ACTN</name>
<protein>
    <submittedName>
        <fullName evidence="1">Uncharacterized protein</fullName>
    </submittedName>
</protein>
<evidence type="ECO:0000313" key="1">
    <source>
        <dbReference type="EMBL" id="TGG75624.1"/>
    </source>
</evidence>
<reference evidence="1 2" key="1">
    <citation type="submission" date="2018-10" db="EMBL/GenBank/DDBJ databases">
        <title>Isolation of pseudouridimycin from Streptomyces albus DSM 40763.</title>
        <authorList>
            <person name="Rosenqvist P."/>
            <person name="Metsae-Ketelae M."/>
            <person name="Virta P."/>
        </authorList>
    </citation>
    <scope>NUCLEOTIDE SEQUENCE [LARGE SCALE GENOMIC DNA]</scope>
    <source>
        <strain evidence="1 2">DSM 40763</strain>
    </source>
</reference>
<accession>A0A6C1C4H2</accession>
<organism evidence="1 2">
    <name type="scientific">Streptomyces albus</name>
    <dbReference type="NCBI Taxonomy" id="1888"/>
    <lineage>
        <taxon>Bacteria</taxon>
        <taxon>Bacillati</taxon>
        <taxon>Actinomycetota</taxon>
        <taxon>Actinomycetes</taxon>
        <taxon>Kitasatosporales</taxon>
        <taxon>Streptomycetaceae</taxon>
        <taxon>Streptomyces</taxon>
    </lineage>
</organism>
<dbReference type="AlphaFoldDB" id="A0A6C1C4H2"/>